<dbReference type="PROSITE" id="PS00972">
    <property type="entry name" value="USP_1"/>
    <property type="match status" value="1"/>
</dbReference>
<dbReference type="STRING" id="420778.A0A1S8BB06"/>
<dbReference type="PANTHER" id="PTHR43982">
    <property type="entry name" value="UBIQUITIN CARBOXYL-TERMINAL HYDROLASE"/>
    <property type="match status" value="1"/>
</dbReference>
<evidence type="ECO:0000256" key="7">
    <source>
        <dbReference type="SAM" id="Coils"/>
    </source>
</evidence>
<dbReference type="GO" id="GO:0043161">
    <property type="term" value="P:proteasome-mediated ubiquitin-dependent protein catabolic process"/>
    <property type="evidence" value="ECO:0007669"/>
    <property type="project" value="InterPro"/>
</dbReference>
<dbReference type="InterPro" id="IPR018200">
    <property type="entry name" value="USP_CS"/>
</dbReference>
<sequence>MAAVPGGSCRHNLTLKPDQCVIPESWDRRPDGQTILKVASYCRLCRHHISVVLDFRQGTCTWPCPNEDYKLHHFIHVPSDGRRDSLEDDYLKESYRFQCSSQQCGAVLTAEVAPPRLSPEDMTLLTDKKVLEERLKSAKVIDPDRTELQAAKPIDGLYILHAYIRDALNGKSSRIPLRNRKFLVTYGEDCDALFMRLGFTKKPAQGEEETAWFLPSPPQDWNRIQGDALRDRLDDSMQELMCLIDRMPHSAKQELKRYSYQPHAAREAFERIFGSFNFIQTYEQALSCEPKIAEAIKIIADHRDSEGLKVWLQTGEIRMGNDPELEKTKAFSAFGISNHQGAVDDEMLELTLSDLKERDPSKSDEYDRYAAIVRAESGKGPAPAPPPRYPLDQWPVGIENLGNTCYLNAILQFLFTIKPLREYVLSIDEHLMEINEDNIGKKRVGSRMVTAEEVRRSQHFVKELKELFEQLITAPAATIRPKVELVQRALEYAFPNEEPGPTGTDSAATVVSESSNTGKDDGNDVEMADSAANGEALANSQTEAADSDATLVGDRDSETLPDAEGTKVEKDTSIKESSEKPPQPEHPPPIPPRKPSNKPTSIPYTMQQDASEILINILLQLSYAIRPERFREDGEQLDFVKELFYGEEAASLKREGKTTEQKALFNTQYVTVVEGPKNIYEAIDDTLDKGAIEDSDNAEKWTTILRAPPILKIDVKRLGFDKVKKQTIRSEHHLQLEETIYIDRYLRDEATLQRRKQSWEKKAKLKCLRERRAELAATRVDVSLSDAVRAASDFIKDVEADESDQADEQQTNGIFGDDMAAKAEETRKEISSLDDNIATLEAEISSLFADMNSVPYKLHSLFIHRGGTGGGHYLVSIRDFKNGLWRNYNDETITEVTDVEKNIFGQGDTYSKIITTCVVYVKADLKHGDHDLVEAVHREPIKLEDPPSQQQQDVEMTSFGNDDWGEVKFTEGIDPTDGSQKLPDYSQDGYDTSQIDTRPSEGQW</sequence>
<keyword evidence="4" id="KW-0833">Ubl conjugation pathway</keyword>
<proteinExistence type="predicted"/>
<protein>
    <recommendedName>
        <fullName evidence="2">ubiquitinyl hydrolase 1</fullName>
        <ecNumber evidence="2">3.4.19.12</ecNumber>
    </recommendedName>
</protein>
<feature type="region of interest" description="Disordered" evidence="8">
    <location>
        <begin position="494"/>
        <end position="603"/>
    </location>
</feature>
<dbReference type="SUPFAM" id="SSF54001">
    <property type="entry name" value="Cysteine proteinases"/>
    <property type="match status" value="1"/>
</dbReference>
<feature type="compositionally biased region" description="Polar residues" evidence="8">
    <location>
        <begin position="989"/>
        <end position="1004"/>
    </location>
</feature>
<evidence type="ECO:0000313" key="10">
    <source>
        <dbReference type="EMBL" id="OMP84538.1"/>
    </source>
</evidence>
<evidence type="ECO:0000256" key="6">
    <source>
        <dbReference type="ARBA" id="ARBA00022807"/>
    </source>
</evidence>
<comment type="catalytic activity">
    <reaction evidence="1">
        <text>Thiol-dependent hydrolysis of ester, thioester, amide, peptide and isopeptide bonds formed by the C-terminal Gly of ubiquitin (a 76-residue protein attached to proteins as an intracellular targeting signal).</text>
        <dbReference type="EC" id="3.4.19.12"/>
    </reaction>
</comment>
<evidence type="ECO:0000313" key="11">
    <source>
        <dbReference type="Proteomes" id="UP000190776"/>
    </source>
</evidence>
<dbReference type="Pfam" id="PF00443">
    <property type="entry name" value="UCH"/>
    <property type="match status" value="2"/>
</dbReference>
<dbReference type="PROSITE" id="PS00973">
    <property type="entry name" value="USP_2"/>
    <property type="match status" value="1"/>
</dbReference>
<dbReference type="GO" id="GO:0070628">
    <property type="term" value="F:proteasome binding"/>
    <property type="evidence" value="ECO:0007669"/>
    <property type="project" value="TreeGrafter"/>
</dbReference>
<evidence type="ECO:0000256" key="5">
    <source>
        <dbReference type="ARBA" id="ARBA00022801"/>
    </source>
</evidence>
<dbReference type="InterPro" id="IPR044635">
    <property type="entry name" value="UBP14-like"/>
</dbReference>
<feature type="compositionally biased region" description="Basic and acidic residues" evidence="8">
    <location>
        <begin position="553"/>
        <end position="583"/>
    </location>
</feature>
<feature type="coiled-coil region" evidence="7">
    <location>
        <begin position="823"/>
        <end position="850"/>
    </location>
</feature>
<evidence type="ECO:0000256" key="3">
    <source>
        <dbReference type="ARBA" id="ARBA00022670"/>
    </source>
</evidence>
<feature type="compositionally biased region" description="Polar residues" evidence="8">
    <location>
        <begin position="947"/>
        <end position="960"/>
    </location>
</feature>
<feature type="compositionally biased region" description="Pro residues" evidence="8">
    <location>
        <begin position="584"/>
        <end position="594"/>
    </location>
</feature>
<comment type="caution">
    <text evidence="10">The sequence shown here is derived from an EMBL/GenBank/DDBJ whole genome shotgun (WGS) entry which is preliminary data.</text>
</comment>
<keyword evidence="7" id="KW-0175">Coiled coil</keyword>
<evidence type="ECO:0000259" key="9">
    <source>
        <dbReference type="PROSITE" id="PS50235"/>
    </source>
</evidence>
<dbReference type="EMBL" id="MSZU01000087">
    <property type="protein sequence ID" value="OMP84538.1"/>
    <property type="molecule type" value="Genomic_DNA"/>
</dbReference>
<evidence type="ECO:0000256" key="8">
    <source>
        <dbReference type="SAM" id="MobiDB-lite"/>
    </source>
</evidence>
<dbReference type="OrthoDB" id="2420415at2759"/>
<dbReference type="AlphaFoldDB" id="A0A1S8BB06"/>
<evidence type="ECO:0000256" key="4">
    <source>
        <dbReference type="ARBA" id="ARBA00022786"/>
    </source>
</evidence>
<dbReference type="InterPro" id="IPR038765">
    <property type="entry name" value="Papain-like_cys_pep_sf"/>
</dbReference>
<keyword evidence="3" id="KW-0645">Protease</keyword>
<dbReference type="PANTHER" id="PTHR43982:SF6">
    <property type="entry name" value="UBIQUITIN CARBOXYL-TERMINAL HYDROLASE 2-RELATED"/>
    <property type="match status" value="1"/>
</dbReference>
<keyword evidence="6" id="KW-0788">Thiol protease</keyword>
<name>A0A1S8BB06_9PEZI</name>
<dbReference type="GO" id="GO:0004843">
    <property type="term" value="F:cysteine-type deubiquitinase activity"/>
    <property type="evidence" value="ECO:0007669"/>
    <property type="project" value="UniProtKB-EC"/>
</dbReference>
<accession>A0A1S8BB06</accession>
<feature type="compositionally biased region" description="Polar residues" evidence="8">
    <location>
        <begin position="503"/>
        <end position="517"/>
    </location>
</feature>
<evidence type="ECO:0000256" key="2">
    <source>
        <dbReference type="ARBA" id="ARBA00012759"/>
    </source>
</evidence>
<feature type="domain" description="USP" evidence="9">
    <location>
        <begin position="396"/>
        <end position="923"/>
    </location>
</feature>
<dbReference type="GO" id="GO:0061136">
    <property type="term" value="P:regulation of proteasomal protein catabolic process"/>
    <property type="evidence" value="ECO:0007669"/>
    <property type="project" value="TreeGrafter"/>
</dbReference>
<reference evidence="10 11" key="1">
    <citation type="submission" date="2017-01" db="EMBL/GenBank/DDBJ databases">
        <title>Draft genome sequence of Diplodia seriata F98.1, a fungal species involved in grapevine trunk diseases.</title>
        <authorList>
            <person name="Robert-Siegwald G."/>
            <person name="Vallet J."/>
            <person name="Abou-Mansour E."/>
            <person name="Xu J."/>
            <person name="Rey P."/>
            <person name="Bertsch C."/>
            <person name="Rego C."/>
            <person name="Larignon P."/>
            <person name="Fontaine F."/>
            <person name="Lebrun M.-H."/>
        </authorList>
    </citation>
    <scope>NUCLEOTIDE SEQUENCE [LARGE SCALE GENOMIC DNA]</scope>
    <source>
        <strain evidence="10 11">F98.1</strain>
    </source>
</reference>
<feature type="region of interest" description="Disordered" evidence="8">
    <location>
        <begin position="943"/>
        <end position="1004"/>
    </location>
</feature>
<dbReference type="InterPro" id="IPR001394">
    <property type="entry name" value="Peptidase_C19_UCH"/>
</dbReference>
<dbReference type="Gene3D" id="3.90.70.10">
    <property type="entry name" value="Cysteine proteinases"/>
    <property type="match status" value="2"/>
</dbReference>
<evidence type="ECO:0000256" key="1">
    <source>
        <dbReference type="ARBA" id="ARBA00000707"/>
    </source>
</evidence>
<dbReference type="PROSITE" id="PS50235">
    <property type="entry name" value="USP_3"/>
    <property type="match status" value="1"/>
</dbReference>
<gene>
    <name evidence="10" type="ORF">BK809_0001641</name>
</gene>
<organism evidence="10 11">
    <name type="scientific">Diplodia seriata</name>
    <dbReference type="NCBI Taxonomy" id="420778"/>
    <lineage>
        <taxon>Eukaryota</taxon>
        <taxon>Fungi</taxon>
        <taxon>Dikarya</taxon>
        <taxon>Ascomycota</taxon>
        <taxon>Pezizomycotina</taxon>
        <taxon>Dothideomycetes</taxon>
        <taxon>Dothideomycetes incertae sedis</taxon>
        <taxon>Botryosphaeriales</taxon>
        <taxon>Botryosphaeriaceae</taxon>
        <taxon>Diplodia</taxon>
    </lineage>
</organism>
<dbReference type="InterPro" id="IPR028889">
    <property type="entry name" value="USP"/>
</dbReference>
<dbReference type="Proteomes" id="UP000190776">
    <property type="component" value="Unassembled WGS sequence"/>
</dbReference>
<dbReference type="GO" id="GO:0016579">
    <property type="term" value="P:protein deubiquitination"/>
    <property type="evidence" value="ECO:0007669"/>
    <property type="project" value="InterPro"/>
</dbReference>
<dbReference type="EC" id="3.4.19.12" evidence="2"/>
<keyword evidence="5 10" id="KW-0378">Hydrolase</keyword>